<sequence>MEKGIEANFGFRYTLPPIVDKSLAPKMLSLFASGGNEVRLPGKRLEVIHRPELLIYNYNQPGNPLVQVSCSNSSNDYMCQTPKLNESQTELFYGLKLDNVSDYRHLGNVQVFPDPVLVPFTKGLQDEFVSDEIAKLMETDSTERSKHWVQFHGMFPGSAEEFLYSDTWVNIGDSHCSPIKVTPSKLLCEIDVKGFDFEIAYPVRMHINKRLTFEPGHLQFRKKVLTFKLKFILGFSGVLILIVIVAIVSCWGYCNQRTKKITKLKVNNLLNAHEIDKKNVCDAISDEYLKTKITPAPKLESRIVNSSKFPVRDFRLFYLFTLFPKYHEILAKPIQPSSDQVEFEPEDTRATIVESIRLALDQDKRFTLHWSSVDETVHELLLELIFDSDFLIESLNTLENVLFDINSKVRMIALLSLILQQNMFYFTKVMLEMLSHLITKRQSIEDRRNALREVGHLAVKLLSNWFMCLQYEYLRSVKVSGAFYQLYRAMQEFINQGQQDAVTGKTAYFLDDSNLLKIALPRPDQKLRVLVRLQDWELERIFGIGAAQTLTMTLLSSDTVSQAKQKILAQIYGAEPYSKQIKPDQVYLCE</sequence>
<keyword evidence="1" id="KW-0472">Membrane</keyword>
<evidence type="ECO:0000259" key="2">
    <source>
        <dbReference type="Pfam" id="PF08337"/>
    </source>
</evidence>
<keyword evidence="1" id="KW-0812">Transmembrane</keyword>
<name>A0ABD2QNL5_9PLAT</name>
<accession>A0ABD2QNL5</accession>
<dbReference type="EMBL" id="JBJKFK010000079">
    <property type="protein sequence ID" value="KAL3320061.1"/>
    <property type="molecule type" value="Genomic_DNA"/>
</dbReference>
<dbReference type="Gene3D" id="1.10.506.10">
    <property type="entry name" value="GTPase Activation - p120gap, domain 1"/>
    <property type="match status" value="1"/>
</dbReference>
<dbReference type="Proteomes" id="UP001626550">
    <property type="component" value="Unassembled WGS sequence"/>
</dbReference>
<dbReference type="Pfam" id="PF08337">
    <property type="entry name" value="Plexin_cytopl"/>
    <property type="match status" value="1"/>
</dbReference>
<dbReference type="PANTHER" id="PTHR22625">
    <property type="entry name" value="PLEXIN"/>
    <property type="match status" value="1"/>
</dbReference>
<dbReference type="PANTHER" id="PTHR22625:SF70">
    <property type="entry name" value="PLEXIN A, ISOFORM A"/>
    <property type="match status" value="1"/>
</dbReference>
<dbReference type="InterPro" id="IPR031148">
    <property type="entry name" value="Plexin"/>
</dbReference>
<organism evidence="3 4">
    <name type="scientific">Cichlidogyrus casuarinus</name>
    <dbReference type="NCBI Taxonomy" id="1844966"/>
    <lineage>
        <taxon>Eukaryota</taxon>
        <taxon>Metazoa</taxon>
        <taxon>Spiralia</taxon>
        <taxon>Lophotrochozoa</taxon>
        <taxon>Platyhelminthes</taxon>
        <taxon>Monogenea</taxon>
        <taxon>Monopisthocotylea</taxon>
        <taxon>Dactylogyridea</taxon>
        <taxon>Ancyrocephalidae</taxon>
        <taxon>Cichlidogyrus</taxon>
    </lineage>
</organism>
<dbReference type="InterPro" id="IPR008936">
    <property type="entry name" value="Rho_GTPase_activation_prot"/>
</dbReference>
<feature type="domain" description="Plexin cytoplasmic RasGAP" evidence="2">
    <location>
        <begin position="367"/>
        <end position="546"/>
    </location>
</feature>
<evidence type="ECO:0000313" key="4">
    <source>
        <dbReference type="Proteomes" id="UP001626550"/>
    </source>
</evidence>
<proteinExistence type="predicted"/>
<evidence type="ECO:0000313" key="3">
    <source>
        <dbReference type="EMBL" id="KAL3320061.1"/>
    </source>
</evidence>
<gene>
    <name evidence="3" type="primary">PLXNB3_1</name>
    <name evidence="3" type="ORF">Ciccas_001250</name>
</gene>
<keyword evidence="4" id="KW-1185">Reference proteome</keyword>
<reference evidence="3 4" key="1">
    <citation type="submission" date="2024-11" db="EMBL/GenBank/DDBJ databases">
        <title>Adaptive evolution of stress response genes in parasites aligns with host niche diversity.</title>
        <authorList>
            <person name="Hahn C."/>
            <person name="Resl P."/>
        </authorList>
    </citation>
    <scope>NUCLEOTIDE SEQUENCE [LARGE SCALE GENOMIC DNA]</scope>
    <source>
        <strain evidence="3">EGGRZ-B1_66</strain>
        <tissue evidence="3">Body</tissue>
    </source>
</reference>
<feature type="transmembrane region" description="Helical" evidence="1">
    <location>
        <begin position="231"/>
        <end position="254"/>
    </location>
</feature>
<evidence type="ECO:0000256" key="1">
    <source>
        <dbReference type="SAM" id="Phobius"/>
    </source>
</evidence>
<keyword evidence="1" id="KW-1133">Transmembrane helix</keyword>
<dbReference type="AlphaFoldDB" id="A0ABD2QNL5"/>
<comment type="caution">
    <text evidence="3">The sequence shown here is derived from an EMBL/GenBank/DDBJ whole genome shotgun (WGS) entry which is preliminary data.</text>
</comment>
<protein>
    <submittedName>
        <fullName evidence="3">Plexin b1</fullName>
    </submittedName>
</protein>
<dbReference type="Gene3D" id="3.10.20.90">
    <property type="entry name" value="Phosphatidylinositol 3-kinase Catalytic Subunit, Chain A, domain 1"/>
    <property type="match status" value="1"/>
</dbReference>
<dbReference type="InterPro" id="IPR013548">
    <property type="entry name" value="Plexin_cytoplasmic_RasGAP_dom"/>
</dbReference>